<protein>
    <submittedName>
        <fullName evidence="2">Uncharacterized protein</fullName>
    </submittedName>
</protein>
<evidence type="ECO:0000313" key="2">
    <source>
        <dbReference type="EMBL" id="PPQ95579.1"/>
    </source>
</evidence>
<organism evidence="2 3">
    <name type="scientific">Gymnopilus dilepis</name>
    <dbReference type="NCBI Taxonomy" id="231916"/>
    <lineage>
        <taxon>Eukaryota</taxon>
        <taxon>Fungi</taxon>
        <taxon>Dikarya</taxon>
        <taxon>Basidiomycota</taxon>
        <taxon>Agaricomycotina</taxon>
        <taxon>Agaricomycetes</taxon>
        <taxon>Agaricomycetidae</taxon>
        <taxon>Agaricales</taxon>
        <taxon>Agaricineae</taxon>
        <taxon>Hymenogastraceae</taxon>
        <taxon>Gymnopilus</taxon>
    </lineage>
</organism>
<sequence>MLLNGVVLVVLSILCTIVALPVQKIDTHSVSYDKYRREVAFDSFLHPRSDEVFERELFQLFERGGQKSPRRRPGPPIITFGKQARKDLDDLGLHGKERRKAKKYHKAIIKEHMKSIPGAHTADVARIAHLGGSTPGDPLHATVAYRRKPPSGQTLSKTQTKKLLIPSSYTDSNGAVKKGGLHHVYPKKKSHHLPASYAAAERARAGLAPGAPIPHKH</sequence>
<dbReference type="OrthoDB" id="3069547at2759"/>
<proteinExistence type="predicted"/>
<comment type="caution">
    <text evidence="2">The sequence shown here is derived from an EMBL/GenBank/DDBJ whole genome shotgun (WGS) entry which is preliminary data.</text>
</comment>
<name>A0A409XXT9_9AGAR</name>
<dbReference type="InParanoid" id="A0A409XXT9"/>
<accession>A0A409XXT9</accession>
<keyword evidence="3" id="KW-1185">Reference proteome</keyword>
<gene>
    <name evidence="2" type="ORF">CVT26_008607</name>
</gene>
<evidence type="ECO:0000256" key="1">
    <source>
        <dbReference type="SAM" id="SignalP"/>
    </source>
</evidence>
<reference evidence="2 3" key="1">
    <citation type="journal article" date="2018" name="Evol. Lett.">
        <title>Horizontal gene cluster transfer increased hallucinogenic mushroom diversity.</title>
        <authorList>
            <person name="Reynolds H.T."/>
            <person name="Vijayakumar V."/>
            <person name="Gluck-Thaler E."/>
            <person name="Korotkin H.B."/>
            <person name="Matheny P.B."/>
            <person name="Slot J.C."/>
        </authorList>
    </citation>
    <scope>NUCLEOTIDE SEQUENCE [LARGE SCALE GENOMIC DNA]</scope>
    <source>
        <strain evidence="2 3">SRW20</strain>
    </source>
</reference>
<feature type="signal peptide" evidence="1">
    <location>
        <begin position="1"/>
        <end position="19"/>
    </location>
</feature>
<dbReference type="EMBL" id="NHYE01001422">
    <property type="protein sequence ID" value="PPQ95579.1"/>
    <property type="molecule type" value="Genomic_DNA"/>
</dbReference>
<feature type="chain" id="PRO_5018991179" evidence="1">
    <location>
        <begin position="20"/>
        <end position="217"/>
    </location>
</feature>
<dbReference type="Proteomes" id="UP000284706">
    <property type="component" value="Unassembled WGS sequence"/>
</dbReference>
<keyword evidence="1" id="KW-0732">Signal</keyword>
<dbReference type="AlphaFoldDB" id="A0A409XXT9"/>
<evidence type="ECO:0000313" key="3">
    <source>
        <dbReference type="Proteomes" id="UP000284706"/>
    </source>
</evidence>